<gene>
    <name evidence="2" type="ORF">Pta02_80430</name>
</gene>
<dbReference type="AlphaFoldDB" id="A0A8J3T6Y0"/>
<name>A0A8J3T6Y0_9ACTN</name>
<accession>A0A8J3T6Y0</accession>
<evidence type="ECO:0000256" key="1">
    <source>
        <dbReference type="SAM" id="MobiDB-lite"/>
    </source>
</evidence>
<keyword evidence="3" id="KW-1185">Reference proteome</keyword>
<comment type="caution">
    <text evidence="2">The sequence shown here is derived from an EMBL/GenBank/DDBJ whole genome shotgun (WGS) entry which is preliminary data.</text>
</comment>
<organism evidence="2 3">
    <name type="scientific">Planobispora takensis</name>
    <dbReference type="NCBI Taxonomy" id="1367882"/>
    <lineage>
        <taxon>Bacteria</taxon>
        <taxon>Bacillati</taxon>
        <taxon>Actinomycetota</taxon>
        <taxon>Actinomycetes</taxon>
        <taxon>Streptosporangiales</taxon>
        <taxon>Streptosporangiaceae</taxon>
        <taxon>Planobispora</taxon>
    </lineage>
</organism>
<feature type="region of interest" description="Disordered" evidence="1">
    <location>
        <begin position="85"/>
        <end position="104"/>
    </location>
</feature>
<feature type="compositionally biased region" description="Polar residues" evidence="1">
    <location>
        <begin position="87"/>
        <end position="104"/>
    </location>
</feature>
<protein>
    <submittedName>
        <fullName evidence="2">Uncharacterized protein</fullName>
    </submittedName>
</protein>
<dbReference type="EMBL" id="BOOK01000091">
    <property type="protein sequence ID" value="GII06035.1"/>
    <property type="molecule type" value="Genomic_DNA"/>
</dbReference>
<sequence>MYTDRYSAMLQALCADHLGSSHFYYLDVPFAKTLRWHAAKPQSSAYGEAEMREWCRPLDLLDNGCEQIIGPDSSLEETLQRMLADTGLTNGSSPVPRQNSLHQA</sequence>
<proteinExistence type="predicted"/>
<reference evidence="2" key="1">
    <citation type="submission" date="2021-01" db="EMBL/GenBank/DDBJ databases">
        <title>Whole genome shotgun sequence of Planobispora takensis NBRC 109077.</title>
        <authorList>
            <person name="Komaki H."/>
            <person name="Tamura T."/>
        </authorList>
    </citation>
    <scope>NUCLEOTIDE SEQUENCE</scope>
    <source>
        <strain evidence="2">NBRC 109077</strain>
    </source>
</reference>
<dbReference type="Proteomes" id="UP000634476">
    <property type="component" value="Unassembled WGS sequence"/>
</dbReference>
<evidence type="ECO:0000313" key="2">
    <source>
        <dbReference type="EMBL" id="GII06035.1"/>
    </source>
</evidence>
<evidence type="ECO:0000313" key="3">
    <source>
        <dbReference type="Proteomes" id="UP000634476"/>
    </source>
</evidence>